<feature type="region of interest" description="Disordered" evidence="1">
    <location>
        <begin position="1"/>
        <end position="26"/>
    </location>
</feature>
<organism evidence="2 3">
    <name type="scientific">Zophobas morio</name>
    <dbReference type="NCBI Taxonomy" id="2755281"/>
    <lineage>
        <taxon>Eukaryota</taxon>
        <taxon>Metazoa</taxon>
        <taxon>Ecdysozoa</taxon>
        <taxon>Arthropoda</taxon>
        <taxon>Hexapoda</taxon>
        <taxon>Insecta</taxon>
        <taxon>Pterygota</taxon>
        <taxon>Neoptera</taxon>
        <taxon>Endopterygota</taxon>
        <taxon>Coleoptera</taxon>
        <taxon>Polyphaga</taxon>
        <taxon>Cucujiformia</taxon>
        <taxon>Tenebrionidae</taxon>
        <taxon>Zophobas</taxon>
    </lineage>
</organism>
<gene>
    <name evidence="2" type="ORF">Zmor_001925</name>
</gene>
<dbReference type="EMBL" id="JALNTZ010000001">
    <property type="protein sequence ID" value="KAJ3666484.1"/>
    <property type="molecule type" value="Genomic_DNA"/>
</dbReference>
<sequence>MAPHSSYKKHVKFAKSRSPIPRKKAPNNADSYANIVLHYLSKLKGLFQSPRIYNKDLANYFTRGSFDNISKPILKKDPRRVNSYSESESESKQKAYDIVTAAIQYGCANNIIEKVGNYFLVKNKSEQKVSTRRPTPGPDYIRCASCKNLAKYSKRRSVTNMRSRDKISSRYRKRSGYYDDDYGRTTPNRRKRSSSNTSVVNYCPKCYARMRSNRRL</sequence>
<keyword evidence="3" id="KW-1185">Reference proteome</keyword>
<proteinExistence type="predicted"/>
<accession>A0AA38J582</accession>
<feature type="region of interest" description="Disordered" evidence="1">
    <location>
        <begin position="154"/>
        <end position="197"/>
    </location>
</feature>
<dbReference type="Proteomes" id="UP001168821">
    <property type="component" value="Unassembled WGS sequence"/>
</dbReference>
<evidence type="ECO:0000313" key="2">
    <source>
        <dbReference type="EMBL" id="KAJ3666484.1"/>
    </source>
</evidence>
<comment type="caution">
    <text evidence="2">The sequence shown here is derived from an EMBL/GenBank/DDBJ whole genome shotgun (WGS) entry which is preliminary data.</text>
</comment>
<feature type="compositionally biased region" description="Basic residues" evidence="1">
    <location>
        <begin position="1"/>
        <end position="25"/>
    </location>
</feature>
<evidence type="ECO:0000256" key="1">
    <source>
        <dbReference type="SAM" id="MobiDB-lite"/>
    </source>
</evidence>
<evidence type="ECO:0000313" key="3">
    <source>
        <dbReference type="Proteomes" id="UP001168821"/>
    </source>
</evidence>
<name>A0AA38J582_9CUCU</name>
<reference evidence="2" key="1">
    <citation type="journal article" date="2023" name="G3 (Bethesda)">
        <title>Whole genome assemblies of Zophobas morio and Tenebrio molitor.</title>
        <authorList>
            <person name="Kaur S."/>
            <person name="Stinson S.A."/>
            <person name="diCenzo G.C."/>
        </authorList>
    </citation>
    <scope>NUCLEOTIDE SEQUENCE</scope>
    <source>
        <strain evidence="2">QUZm001</strain>
    </source>
</reference>
<dbReference type="AlphaFoldDB" id="A0AA38J582"/>
<protein>
    <submittedName>
        <fullName evidence="2">Uncharacterized protein</fullName>
    </submittedName>
</protein>